<evidence type="ECO:0000313" key="2">
    <source>
        <dbReference type="EMBL" id="CAF1639606.1"/>
    </source>
</evidence>
<organism evidence="2 3">
    <name type="scientific">Adineta steineri</name>
    <dbReference type="NCBI Taxonomy" id="433720"/>
    <lineage>
        <taxon>Eukaryota</taxon>
        <taxon>Metazoa</taxon>
        <taxon>Spiralia</taxon>
        <taxon>Gnathifera</taxon>
        <taxon>Rotifera</taxon>
        <taxon>Eurotatoria</taxon>
        <taxon>Bdelloidea</taxon>
        <taxon>Adinetida</taxon>
        <taxon>Adinetidae</taxon>
        <taxon>Adineta</taxon>
    </lineage>
</organism>
<dbReference type="Proteomes" id="UP000663877">
    <property type="component" value="Unassembled WGS sequence"/>
</dbReference>
<gene>
    <name evidence="1" type="ORF">BJG266_LOCUS42276</name>
    <name evidence="2" type="ORF">QVE165_LOCUS59139</name>
</gene>
<dbReference type="EMBL" id="CAJNOM010002945">
    <property type="protein sequence ID" value="CAF1639606.1"/>
    <property type="molecule type" value="Genomic_DNA"/>
</dbReference>
<evidence type="ECO:0000313" key="3">
    <source>
        <dbReference type="Proteomes" id="UP000663832"/>
    </source>
</evidence>
<name>A0A816DNY2_9BILA</name>
<evidence type="ECO:0000313" key="1">
    <source>
        <dbReference type="EMBL" id="CAF1484894.1"/>
    </source>
</evidence>
<reference evidence="2" key="1">
    <citation type="submission" date="2021-02" db="EMBL/GenBank/DDBJ databases">
        <authorList>
            <person name="Nowell W R."/>
        </authorList>
    </citation>
    <scope>NUCLEOTIDE SEQUENCE</scope>
</reference>
<keyword evidence="3" id="KW-1185">Reference proteome</keyword>
<sequence length="87" mass="9999">MQRNLTLSRTFSNDGRFNTTLLPIRRNRQPRSIFNRTRTGCATSRKLTAKTSRPVVPKNVDNTISSNTLSIDNKQIPQESSIYIYLQ</sequence>
<dbReference type="EMBL" id="CAJNOI010002626">
    <property type="protein sequence ID" value="CAF1484894.1"/>
    <property type="molecule type" value="Genomic_DNA"/>
</dbReference>
<dbReference type="Proteomes" id="UP000663832">
    <property type="component" value="Unassembled WGS sequence"/>
</dbReference>
<protein>
    <submittedName>
        <fullName evidence="2">Uncharacterized protein</fullName>
    </submittedName>
</protein>
<accession>A0A816DNY2</accession>
<proteinExistence type="predicted"/>
<comment type="caution">
    <text evidence="2">The sequence shown here is derived from an EMBL/GenBank/DDBJ whole genome shotgun (WGS) entry which is preliminary data.</text>
</comment>
<dbReference type="AlphaFoldDB" id="A0A816DNY2"/>